<protein>
    <submittedName>
        <fullName evidence="3">Glycosyltransferase involved in cell wall biosynthesis</fullName>
    </submittedName>
</protein>
<evidence type="ECO:0000313" key="4">
    <source>
        <dbReference type="Proteomes" id="UP000763557"/>
    </source>
</evidence>
<sequence>MSGPTRIPTLADTGEAHPKLSILTVCDEWTPSKGGISTFNRCLAIAAARSGHQVTCLVKVATPEEVRDARSHNVDLIAAPRLADGPNLNVPVEEVIIRRPDVVIGHDMVSGAVADNYVKRYITDAVQVLVIHNTPAANEPYKRTADASKRTAEREKVLRAINAHVVAAVGPKLAIEAEDLVDNRHGRVPILQLDPGMDIPPVDIDLRRDVPGTRTVLMHARATHIQPKGFDIAAQSLAGIRVPTMGPYPRLLIRGAEDDERADQFRDELVELSKLPRGKVTVFPYTTDVHQLDHDLRASVLCVMPSRDEGYGLAALKSIAAGTPVLVSRNSGVANTLSDRLGPLADAMIVDVVDDLEQDALEWRRRIQRVLDEPMQWFDYTHTIREALYPKMRWSDTVATLINRLQIAF</sequence>
<keyword evidence="4" id="KW-1185">Reference proteome</keyword>
<evidence type="ECO:0000313" key="3">
    <source>
        <dbReference type="EMBL" id="NRN63444.1"/>
    </source>
</evidence>
<dbReference type="RefSeq" id="WP_173124146.1">
    <property type="nucleotide sequence ID" value="NZ_CBCSGW010000008.1"/>
</dbReference>
<organism evidence="3 4">
    <name type="scientific">Kibdelosporangium persicum</name>
    <dbReference type="NCBI Taxonomy" id="2698649"/>
    <lineage>
        <taxon>Bacteria</taxon>
        <taxon>Bacillati</taxon>
        <taxon>Actinomycetota</taxon>
        <taxon>Actinomycetes</taxon>
        <taxon>Pseudonocardiales</taxon>
        <taxon>Pseudonocardiaceae</taxon>
        <taxon>Kibdelosporangium</taxon>
    </lineage>
</organism>
<dbReference type="Gene3D" id="3.40.50.2000">
    <property type="entry name" value="Glycogen Phosphorylase B"/>
    <property type="match status" value="2"/>
</dbReference>
<accession>A0ABX2EWT4</accession>
<dbReference type="EMBL" id="JAAATY010000001">
    <property type="protein sequence ID" value="NRN63444.1"/>
    <property type="molecule type" value="Genomic_DNA"/>
</dbReference>
<dbReference type="Proteomes" id="UP000763557">
    <property type="component" value="Unassembled WGS sequence"/>
</dbReference>
<name>A0ABX2EWT4_9PSEU</name>
<dbReference type="PANTHER" id="PTHR12526:SF510">
    <property type="entry name" value="D-INOSITOL 3-PHOSPHATE GLYCOSYLTRANSFERASE"/>
    <property type="match status" value="1"/>
</dbReference>
<keyword evidence="2" id="KW-0808">Transferase</keyword>
<comment type="caution">
    <text evidence="3">The sequence shown here is derived from an EMBL/GenBank/DDBJ whole genome shotgun (WGS) entry which is preliminary data.</text>
</comment>
<reference evidence="3 4" key="1">
    <citation type="submission" date="2020-01" db="EMBL/GenBank/DDBJ databases">
        <title>Kibdelosporangium persica a novel Actinomycetes from a hot desert in Iran.</title>
        <authorList>
            <person name="Safaei N."/>
            <person name="Zaburannyi N."/>
            <person name="Mueller R."/>
            <person name="Wink J."/>
        </authorList>
    </citation>
    <scope>NUCLEOTIDE SEQUENCE [LARGE SCALE GENOMIC DNA]</scope>
    <source>
        <strain evidence="3 4">4NS15</strain>
    </source>
</reference>
<dbReference type="PANTHER" id="PTHR12526">
    <property type="entry name" value="GLYCOSYLTRANSFERASE"/>
    <property type="match status" value="1"/>
</dbReference>
<dbReference type="CDD" id="cd03801">
    <property type="entry name" value="GT4_PimA-like"/>
    <property type="match status" value="1"/>
</dbReference>
<proteinExistence type="predicted"/>
<gene>
    <name evidence="3" type="ORF">GC106_6450</name>
</gene>
<evidence type="ECO:0000256" key="2">
    <source>
        <dbReference type="ARBA" id="ARBA00022679"/>
    </source>
</evidence>
<evidence type="ECO:0000256" key="1">
    <source>
        <dbReference type="ARBA" id="ARBA00022676"/>
    </source>
</evidence>
<dbReference type="SUPFAM" id="SSF53756">
    <property type="entry name" value="UDP-Glycosyltransferase/glycogen phosphorylase"/>
    <property type="match status" value="1"/>
</dbReference>
<dbReference type="Pfam" id="PF20706">
    <property type="entry name" value="GT4-conflict"/>
    <property type="match status" value="1"/>
</dbReference>
<keyword evidence="1" id="KW-0328">Glycosyltransferase</keyword>